<sequence>MGPRRGVGSQLATSWIPPYTWSSIVHTPTDLLPVPGGDRTPFLLPRLEPLLGGGVLLHPCSLPTLPKGHTLQSIKDLSCVVWFGSSNLLYVY</sequence>
<dbReference type="EMBL" id="JAGEUA010000001">
    <property type="protein sequence ID" value="KAL1023673.1"/>
    <property type="molecule type" value="Genomic_DNA"/>
</dbReference>
<dbReference type="AlphaFoldDB" id="A0ABD0XQR7"/>
<evidence type="ECO:0000313" key="1">
    <source>
        <dbReference type="EMBL" id="KAL1023673.1"/>
    </source>
</evidence>
<organism evidence="1 2">
    <name type="scientific">Umbra pygmaea</name>
    <name type="common">Eastern mudminnow</name>
    <dbReference type="NCBI Taxonomy" id="75934"/>
    <lineage>
        <taxon>Eukaryota</taxon>
        <taxon>Metazoa</taxon>
        <taxon>Chordata</taxon>
        <taxon>Craniata</taxon>
        <taxon>Vertebrata</taxon>
        <taxon>Euteleostomi</taxon>
        <taxon>Actinopterygii</taxon>
        <taxon>Neopterygii</taxon>
        <taxon>Teleostei</taxon>
        <taxon>Protacanthopterygii</taxon>
        <taxon>Esociformes</taxon>
        <taxon>Umbridae</taxon>
        <taxon>Umbra</taxon>
    </lineage>
</organism>
<evidence type="ECO:0000313" key="2">
    <source>
        <dbReference type="Proteomes" id="UP001557470"/>
    </source>
</evidence>
<comment type="caution">
    <text evidence="1">The sequence shown here is derived from an EMBL/GenBank/DDBJ whole genome shotgun (WGS) entry which is preliminary data.</text>
</comment>
<keyword evidence="2" id="KW-1185">Reference proteome</keyword>
<reference evidence="1 2" key="1">
    <citation type="submission" date="2024-06" db="EMBL/GenBank/DDBJ databases">
        <authorList>
            <person name="Pan Q."/>
            <person name="Wen M."/>
            <person name="Jouanno E."/>
            <person name="Zahm M."/>
            <person name="Klopp C."/>
            <person name="Cabau C."/>
            <person name="Louis A."/>
            <person name="Berthelot C."/>
            <person name="Parey E."/>
            <person name="Roest Crollius H."/>
            <person name="Montfort J."/>
            <person name="Robinson-Rechavi M."/>
            <person name="Bouchez O."/>
            <person name="Lampietro C."/>
            <person name="Lopez Roques C."/>
            <person name="Donnadieu C."/>
            <person name="Postlethwait J."/>
            <person name="Bobe J."/>
            <person name="Verreycken H."/>
            <person name="Guiguen Y."/>
        </authorList>
    </citation>
    <scope>NUCLEOTIDE SEQUENCE [LARGE SCALE GENOMIC DNA]</scope>
    <source>
        <strain evidence="1">Up_M1</strain>
        <tissue evidence="1">Testis</tissue>
    </source>
</reference>
<accession>A0ABD0XQR7</accession>
<name>A0ABD0XQR7_UMBPY</name>
<gene>
    <name evidence="1" type="ORF">UPYG_G00044390</name>
</gene>
<proteinExistence type="predicted"/>
<protein>
    <submittedName>
        <fullName evidence="1">Uncharacterized protein</fullName>
    </submittedName>
</protein>
<dbReference type="Proteomes" id="UP001557470">
    <property type="component" value="Unassembled WGS sequence"/>
</dbReference>